<dbReference type="EMBL" id="KN416095">
    <property type="protein sequence ID" value="KHG20573.1"/>
    <property type="molecule type" value="Genomic_DNA"/>
</dbReference>
<evidence type="ECO:0000313" key="2">
    <source>
        <dbReference type="Proteomes" id="UP000032142"/>
    </source>
</evidence>
<gene>
    <name evidence="1" type="ORF">F383_26296</name>
</gene>
<accession>A0A0B0P1G2</accession>
<sequence length="25" mass="2861">MPNLLSSICSLTIQRHQICYLRSAL</sequence>
<proteinExistence type="predicted"/>
<dbReference type="Proteomes" id="UP000032142">
    <property type="component" value="Unassembled WGS sequence"/>
</dbReference>
<protein>
    <submittedName>
        <fullName evidence="1">Uncharacterized protein</fullName>
    </submittedName>
</protein>
<organism evidence="1 2">
    <name type="scientific">Gossypium arboreum</name>
    <name type="common">Tree cotton</name>
    <name type="synonym">Gossypium nanking</name>
    <dbReference type="NCBI Taxonomy" id="29729"/>
    <lineage>
        <taxon>Eukaryota</taxon>
        <taxon>Viridiplantae</taxon>
        <taxon>Streptophyta</taxon>
        <taxon>Embryophyta</taxon>
        <taxon>Tracheophyta</taxon>
        <taxon>Spermatophyta</taxon>
        <taxon>Magnoliopsida</taxon>
        <taxon>eudicotyledons</taxon>
        <taxon>Gunneridae</taxon>
        <taxon>Pentapetalae</taxon>
        <taxon>rosids</taxon>
        <taxon>malvids</taxon>
        <taxon>Malvales</taxon>
        <taxon>Malvaceae</taxon>
        <taxon>Malvoideae</taxon>
        <taxon>Gossypium</taxon>
    </lineage>
</organism>
<reference evidence="2" key="1">
    <citation type="submission" date="2014-09" db="EMBL/GenBank/DDBJ databases">
        <authorList>
            <person name="Mudge J."/>
            <person name="Ramaraj T."/>
            <person name="Lindquist I.E."/>
            <person name="Bharti A.K."/>
            <person name="Sundararajan A."/>
            <person name="Cameron C.T."/>
            <person name="Woodward J.E."/>
            <person name="May G.D."/>
            <person name="Brubaker C."/>
            <person name="Broadhvest J."/>
            <person name="Wilkins T.A."/>
        </authorList>
    </citation>
    <scope>NUCLEOTIDE SEQUENCE</scope>
    <source>
        <strain evidence="2">cv. AKA8401</strain>
    </source>
</reference>
<dbReference type="AlphaFoldDB" id="A0A0B0P1G2"/>
<evidence type="ECO:0000313" key="1">
    <source>
        <dbReference type="EMBL" id="KHG20573.1"/>
    </source>
</evidence>
<name>A0A0B0P1G2_GOSAR</name>
<keyword evidence="2" id="KW-1185">Reference proteome</keyword>